<evidence type="ECO:0000256" key="1">
    <source>
        <dbReference type="ARBA" id="ARBA00012417"/>
    </source>
</evidence>
<proteinExistence type="predicted"/>
<dbReference type="InterPro" id="IPR008921">
    <property type="entry name" value="DNA_pol3_clamp-load_cplx_C"/>
</dbReference>
<dbReference type="OrthoDB" id="9811073at2"/>
<reference evidence="11 12" key="1">
    <citation type="submission" date="2019-02" db="EMBL/GenBank/DDBJ databases">
        <authorList>
            <person name="Manzano-Marin A."/>
            <person name="Manzano-Marin A."/>
        </authorList>
    </citation>
    <scope>NUCLEOTIDE SEQUENCE [LARGE SCALE GENOMIC DNA]</scope>
    <source>
        <strain evidence="11 12">BuCilaricifoliae</strain>
    </source>
</reference>
<dbReference type="RefSeq" id="WP_154061563.1">
    <property type="nucleotide sequence ID" value="NZ_LR217717.1"/>
</dbReference>
<evidence type="ECO:0000256" key="4">
    <source>
        <dbReference type="ARBA" id="ARBA00022695"/>
    </source>
</evidence>
<evidence type="ECO:0000256" key="7">
    <source>
        <dbReference type="ARBA" id="ARBA00026073"/>
    </source>
</evidence>
<sequence>MNKYPWIIYQYKDLIHKYYKNKLHPIILIQSIIGIGTSQLIFNLSKWILCSNKKKYTNCNNCSSCLLFDKKNHPDFYNCDNFSKNKYIGINIIRKIINNIYKTPQQGGAKIVYFPNINIFTTESDNALLKTLEEPPKNTIFFLRTTNITKIINTIKSRSTLYYINYPKEKLSIPWLKNHNKYYSYIELLTALRINNNSPISTHKFLNNYEFQKRNIFMQEIYAYVNKKKNNLLNIMLKYNSSIITKYVCYLLLDVIKYKICKKYKIKNLDQIKLIKKIAYINNNQVLINNLISWTQYTQILSSSYKIDKTSIFIELILSWMNILRI</sequence>
<dbReference type="Gene3D" id="1.20.272.10">
    <property type="match status" value="1"/>
</dbReference>
<protein>
    <recommendedName>
        <fullName evidence="2">DNA polymerase III subunit delta'</fullName>
        <ecNumber evidence="1">2.7.7.7</ecNumber>
    </recommendedName>
</protein>
<dbReference type="GO" id="GO:0009360">
    <property type="term" value="C:DNA polymerase III complex"/>
    <property type="evidence" value="ECO:0007669"/>
    <property type="project" value="InterPro"/>
</dbReference>
<evidence type="ECO:0000256" key="3">
    <source>
        <dbReference type="ARBA" id="ARBA00022679"/>
    </source>
</evidence>
<feature type="domain" description="DNA polymerase III delta subunit C-terminal" evidence="10">
    <location>
        <begin position="211"/>
        <end position="320"/>
    </location>
</feature>
<name>A0A451DBH8_9GAMM</name>
<dbReference type="PANTHER" id="PTHR11669:SF8">
    <property type="entry name" value="DNA POLYMERASE III SUBUNIT DELTA"/>
    <property type="match status" value="1"/>
</dbReference>
<dbReference type="GO" id="GO:0003677">
    <property type="term" value="F:DNA binding"/>
    <property type="evidence" value="ECO:0007669"/>
    <property type="project" value="InterPro"/>
</dbReference>
<dbReference type="GO" id="GO:0006261">
    <property type="term" value="P:DNA-templated DNA replication"/>
    <property type="evidence" value="ECO:0007669"/>
    <property type="project" value="TreeGrafter"/>
</dbReference>
<comment type="subunit">
    <text evidence="7">DNA polymerase III contains a core (composed of alpha, epsilon and theta chains) that associates with a tau subunit. This core dimerizes to form the POLIII' complex. PolIII' associates with the gamma complex (composed of gamma, delta, delta', psi and chi chains) and with the beta chain to form the complete DNA polymerase III complex.</text>
</comment>
<dbReference type="InterPro" id="IPR015199">
    <property type="entry name" value="DNA_pol_III_delta_C"/>
</dbReference>
<evidence type="ECO:0000256" key="2">
    <source>
        <dbReference type="ARBA" id="ARBA00014363"/>
    </source>
</evidence>
<organism evidence="11 12">
    <name type="scientific">Buchnera aphidicola</name>
    <name type="common">Cinara laricifoliae</name>
    <dbReference type="NCBI Taxonomy" id="2518977"/>
    <lineage>
        <taxon>Bacteria</taxon>
        <taxon>Pseudomonadati</taxon>
        <taxon>Pseudomonadota</taxon>
        <taxon>Gammaproteobacteria</taxon>
        <taxon>Enterobacterales</taxon>
        <taxon>Erwiniaceae</taxon>
        <taxon>Buchnera</taxon>
    </lineage>
</organism>
<dbReference type="InterPro" id="IPR027417">
    <property type="entry name" value="P-loop_NTPase"/>
</dbReference>
<dbReference type="Pfam" id="PF09115">
    <property type="entry name" value="DNApol3-delta_C"/>
    <property type="match status" value="1"/>
</dbReference>
<dbReference type="AlphaFoldDB" id="A0A451DBH8"/>
<comment type="function">
    <text evidence="8">DNA polymerase III is a complex, multichain enzyme responsible for most of the replicative synthesis in bacteria. This DNA polymerase also exhibits 3' to 5' exonuclease activity.</text>
</comment>
<dbReference type="EMBL" id="LR217717">
    <property type="protein sequence ID" value="VFP83714.1"/>
    <property type="molecule type" value="Genomic_DNA"/>
</dbReference>
<dbReference type="Proteomes" id="UP000294349">
    <property type="component" value="Chromosome"/>
</dbReference>
<keyword evidence="3 11" id="KW-0808">Transferase</keyword>
<dbReference type="SUPFAM" id="SSF52540">
    <property type="entry name" value="P-loop containing nucleoside triphosphate hydrolases"/>
    <property type="match status" value="1"/>
</dbReference>
<dbReference type="GO" id="GO:0003887">
    <property type="term" value="F:DNA-directed DNA polymerase activity"/>
    <property type="evidence" value="ECO:0007669"/>
    <property type="project" value="UniProtKB-KW"/>
</dbReference>
<evidence type="ECO:0000256" key="6">
    <source>
        <dbReference type="ARBA" id="ARBA00022932"/>
    </source>
</evidence>
<dbReference type="Gene3D" id="3.40.50.300">
    <property type="entry name" value="P-loop containing nucleotide triphosphate hydrolases"/>
    <property type="match status" value="1"/>
</dbReference>
<keyword evidence="5" id="KW-0235">DNA replication</keyword>
<comment type="catalytic activity">
    <reaction evidence="9">
        <text>DNA(n) + a 2'-deoxyribonucleoside 5'-triphosphate = DNA(n+1) + diphosphate</text>
        <dbReference type="Rhea" id="RHEA:22508"/>
        <dbReference type="Rhea" id="RHEA-COMP:17339"/>
        <dbReference type="Rhea" id="RHEA-COMP:17340"/>
        <dbReference type="ChEBI" id="CHEBI:33019"/>
        <dbReference type="ChEBI" id="CHEBI:61560"/>
        <dbReference type="ChEBI" id="CHEBI:173112"/>
        <dbReference type="EC" id="2.7.7.7"/>
    </reaction>
</comment>
<dbReference type="Pfam" id="PF13177">
    <property type="entry name" value="DNA_pol3_delta2"/>
    <property type="match status" value="1"/>
</dbReference>
<evidence type="ECO:0000313" key="11">
    <source>
        <dbReference type="EMBL" id="VFP83714.1"/>
    </source>
</evidence>
<dbReference type="SUPFAM" id="SSF48019">
    <property type="entry name" value="post-AAA+ oligomerization domain-like"/>
    <property type="match status" value="1"/>
</dbReference>
<evidence type="ECO:0000256" key="5">
    <source>
        <dbReference type="ARBA" id="ARBA00022705"/>
    </source>
</evidence>
<dbReference type="InterPro" id="IPR050238">
    <property type="entry name" value="DNA_Rep/Repair_Clamp_Loader"/>
</dbReference>
<keyword evidence="6" id="KW-0239">DNA-directed DNA polymerase</keyword>
<evidence type="ECO:0000256" key="9">
    <source>
        <dbReference type="ARBA" id="ARBA00049244"/>
    </source>
</evidence>
<gene>
    <name evidence="11" type="primary">holB</name>
    <name evidence="11" type="ORF">BUCILAFE3058_230</name>
</gene>
<evidence type="ECO:0000259" key="10">
    <source>
        <dbReference type="Pfam" id="PF09115"/>
    </source>
</evidence>
<dbReference type="EC" id="2.7.7.7" evidence="1"/>
<keyword evidence="4 11" id="KW-0548">Nucleotidyltransferase</keyword>
<evidence type="ECO:0000256" key="8">
    <source>
        <dbReference type="ARBA" id="ARBA00037724"/>
    </source>
</evidence>
<dbReference type="PANTHER" id="PTHR11669">
    <property type="entry name" value="REPLICATION FACTOR C / DNA POLYMERASE III GAMMA-TAU SUBUNIT"/>
    <property type="match status" value="1"/>
</dbReference>
<accession>A0A451DBH8</accession>
<evidence type="ECO:0000313" key="12">
    <source>
        <dbReference type="Proteomes" id="UP000294349"/>
    </source>
</evidence>